<dbReference type="RefSeq" id="WP_171481769.1">
    <property type="nucleotide sequence ID" value="NZ_JABGBP010000240.1"/>
</dbReference>
<dbReference type="PANTHER" id="PTHR44523">
    <property type="entry name" value="TETRATRICOPEPTIDE REPEAT PROTEIN 13"/>
    <property type="match status" value="1"/>
</dbReference>
<dbReference type="EMBL" id="JABGBP010000240">
    <property type="protein sequence ID" value="NOL60535.1"/>
    <property type="molecule type" value="Genomic_DNA"/>
</dbReference>
<dbReference type="PANTHER" id="PTHR44523:SF1">
    <property type="entry name" value="TETRATRICOPEPTIDE REPEAT PROTEIN 13"/>
    <property type="match status" value="1"/>
</dbReference>
<dbReference type="SMART" id="SM00028">
    <property type="entry name" value="TPR"/>
    <property type="match status" value="9"/>
</dbReference>
<name>A0A7K4FNP8_9ARCH</name>
<dbReference type="Pfam" id="PF13414">
    <property type="entry name" value="TPR_11"/>
    <property type="match status" value="1"/>
</dbReference>
<dbReference type="InterPro" id="IPR019734">
    <property type="entry name" value="TPR_rpt"/>
</dbReference>
<feature type="repeat" description="TPR" evidence="1">
    <location>
        <begin position="247"/>
        <end position="280"/>
    </location>
</feature>
<evidence type="ECO:0000256" key="1">
    <source>
        <dbReference type="PROSITE-ProRule" id="PRU00339"/>
    </source>
</evidence>
<feature type="repeat" description="TPR" evidence="1">
    <location>
        <begin position="145"/>
        <end position="178"/>
    </location>
</feature>
<dbReference type="InterPro" id="IPR011990">
    <property type="entry name" value="TPR-like_helical_dom_sf"/>
</dbReference>
<protein>
    <submittedName>
        <fullName evidence="2">Tetratricopeptide repeat protein</fullName>
    </submittedName>
</protein>
<comment type="caution">
    <text evidence="2">The sequence shown here is derived from an EMBL/GenBank/DDBJ whole genome shotgun (WGS) entry which is preliminary data.</text>
</comment>
<proteinExistence type="predicted"/>
<dbReference type="PROSITE" id="PS50293">
    <property type="entry name" value="TPR_REGION"/>
    <property type="match status" value="2"/>
</dbReference>
<dbReference type="SUPFAM" id="SSF48452">
    <property type="entry name" value="TPR-like"/>
    <property type="match status" value="2"/>
</dbReference>
<keyword evidence="1" id="KW-0802">TPR repeat</keyword>
<feature type="repeat" description="TPR" evidence="1">
    <location>
        <begin position="213"/>
        <end position="246"/>
    </location>
</feature>
<gene>
    <name evidence="2" type="ORF">HLB00_06780</name>
</gene>
<dbReference type="Pfam" id="PF12895">
    <property type="entry name" value="ANAPC3"/>
    <property type="match status" value="1"/>
</dbReference>
<reference evidence="2 3" key="1">
    <citation type="submission" date="2020-05" db="EMBL/GenBank/DDBJ databases">
        <authorList>
            <person name="Zhang R."/>
        </authorList>
    </citation>
    <scope>NUCLEOTIDE SEQUENCE [LARGE SCALE GENOMIC DNA]</scope>
    <source>
        <strain evidence="2 3">DSM 28986</strain>
    </source>
</reference>
<dbReference type="PROSITE" id="PS50005">
    <property type="entry name" value="TPR"/>
    <property type="match status" value="4"/>
</dbReference>
<accession>A0A7K4FNP8</accession>
<dbReference type="Pfam" id="PF13432">
    <property type="entry name" value="TPR_16"/>
    <property type="match status" value="2"/>
</dbReference>
<dbReference type="AlphaFoldDB" id="A0A7K4FNP8"/>
<evidence type="ECO:0000313" key="3">
    <source>
        <dbReference type="Proteomes" id="UP000546917"/>
    </source>
</evidence>
<sequence length="405" mass="46385">MADKSIDKQVDKYYNEAMKLFDDEVYDKAILPLTRAIKLDDSNPDYYEKRSWCYIYTGESKKAIEDIDNALSIVKKPDYYIAKAYALINDKNKSEAYAALDTAINMAPGNPDYHSIKGDLLLDDKKYGPAIEQYNIAIKILPSVYQFHYGKAMAYSYMEKFPEALEEYNRVIEIEPNFGEAYYNRSIIYLDQGNFEDAIRDAERAMDLESDVPDNFDLMGNILTAMKKYDEALKYYGEAIELDSRFAAAYYDMGVMYDIMKNYSNAIENYDKAIKLVDNYYEGTKSPSNAAIPAFLKKAHDLYLLNKTDEALATYEQALKREPGSIIIPVTMSHVLFELARYNDVISLLSPVFSYGLKTLEKMCIEDECEDKDLISGLKELINSCNATGKKENVDSYKKLLHAIQ</sequence>
<evidence type="ECO:0000313" key="2">
    <source>
        <dbReference type="EMBL" id="NOL60535.1"/>
    </source>
</evidence>
<dbReference type="Gene3D" id="1.25.40.10">
    <property type="entry name" value="Tetratricopeptide repeat domain"/>
    <property type="match status" value="4"/>
</dbReference>
<dbReference type="Proteomes" id="UP000546917">
    <property type="component" value="Unassembled WGS sequence"/>
</dbReference>
<feature type="repeat" description="TPR" evidence="1">
    <location>
        <begin position="179"/>
        <end position="212"/>
    </location>
</feature>
<organism evidence="2 3">
    <name type="scientific">Ferroplasma acidiphilum</name>
    <dbReference type="NCBI Taxonomy" id="74969"/>
    <lineage>
        <taxon>Archaea</taxon>
        <taxon>Methanobacteriati</taxon>
        <taxon>Thermoplasmatota</taxon>
        <taxon>Thermoplasmata</taxon>
        <taxon>Thermoplasmatales</taxon>
        <taxon>Ferroplasmaceae</taxon>
        <taxon>Ferroplasma</taxon>
    </lineage>
</organism>